<sequence>MNLTSEIPLFHNIGQNGIEQMLRCSGARIKEFKEEQAIFSEEDAPTYLYILLKGKVMITKTHPSGRRSLFFEIRENEIFGGLFPNRSEESNWYDAIAAVKCEVLAMPWKFLFNICHNSCEHHRILLRNLLELQTQKSLFLMRKLHVLSAGTLEEKIALYLLEMADQSGCVNVDTKREEMAEFFGVTRPSFSRSLMKLQREGIIQVRKKQILIKNKKQLEIIYFQQNK</sequence>
<feature type="domain" description="Cyclic nucleotide-binding" evidence="4">
    <location>
        <begin position="9"/>
        <end position="82"/>
    </location>
</feature>
<evidence type="ECO:0000313" key="7">
    <source>
        <dbReference type="Proteomes" id="UP000824201"/>
    </source>
</evidence>
<dbReference type="AlphaFoldDB" id="A0A9D1EBW5"/>
<dbReference type="EMBL" id="DVHN01000006">
    <property type="protein sequence ID" value="HIR87501.1"/>
    <property type="molecule type" value="Genomic_DNA"/>
</dbReference>
<dbReference type="GO" id="GO:0003677">
    <property type="term" value="F:DNA binding"/>
    <property type="evidence" value="ECO:0007669"/>
    <property type="project" value="UniProtKB-KW"/>
</dbReference>
<dbReference type="InterPro" id="IPR036390">
    <property type="entry name" value="WH_DNA-bd_sf"/>
</dbReference>
<keyword evidence="2" id="KW-0238">DNA-binding</keyword>
<dbReference type="InterPro" id="IPR000595">
    <property type="entry name" value="cNMP-bd_dom"/>
</dbReference>
<feature type="domain" description="HTH crp-type" evidence="5">
    <location>
        <begin position="150"/>
        <end position="216"/>
    </location>
</feature>
<dbReference type="PROSITE" id="PS51063">
    <property type="entry name" value="HTH_CRP_2"/>
    <property type="match status" value="1"/>
</dbReference>
<dbReference type="InterPro" id="IPR012318">
    <property type="entry name" value="HTH_CRP"/>
</dbReference>
<accession>A0A9D1EBW5</accession>
<dbReference type="InterPro" id="IPR014710">
    <property type="entry name" value="RmlC-like_jellyroll"/>
</dbReference>
<comment type="caution">
    <text evidence="6">The sequence shown here is derived from an EMBL/GenBank/DDBJ whole genome shotgun (WGS) entry which is preliminary data.</text>
</comment>
<gene>
    <name evidence="6" type="ORF">IAC96_00980</name>
</gene>
<evidence type="ECO:0000259" key="5">
    <source>
        <dbReference type="PROSITE" id="PS51063"/>
    </source>
</evidence>
<dbReference type="PROSITE" id="PS50042">
    <property type="entry name" value="CNMP_BINDING_3"/>
    <property type="match status" value="1"/>
</dbReference>
<dbReference type="Proteomes" id="UP000824201">
    <property type="component" value="Unassembled WGS sequence"/>
</dbReference>
<dbReference type="CDD" id="cd00038">
    <property type="entry name" value="CAP_ED"/>
    <property type="match status" value="1"/>
</dbReference>
<evidence type="ECO:0000256" key="1">
    <source>
        <dbReference type="ARBA" id="ARBA00023015"/>
    </source>
</evidence>
<dbReference type="Pfam" id="PF13545">
    <property type="entry name" value="HTH_Crp_2"/>
    <property type="match status" value="1"/>
</dbReference>
<keyword evidence="1" id="KW-0805">Transcription regulation</keyword>
<reference evidence="6" key="1">
    <citation type="submission" date="2020-10" db="EMBL/GenBank/DDBJ databases">
        <authorList>
            <person name="Gilroy R."/>
        </authorList>
    </citation>
    <scope>NUCLEOTIDE SEQUENCE</scope>
    <source>
        <strain evidence="6">ChiW13-3771</strain>
    </source>
</reference>
<evidence type="ECO:0000256" key="3">
    <source>
        <dbReference type="ARBA" id="ARBA00023163"/>
    </source>
</evidence>
<dbReference type="InterPro" id="IPR050397">
    <property type="entry name" value="Env_Response_Regulators"/>
</dbReference>
<protein>
    <submittedName>
        <fullName evidence="6">Crp/Fnr family transcriptional regulator</fullName>
    </submittedName>
</protein>
<dbReference type="GO" id="GO:0005829">
    <property type="term" value="C:cytosol"/>
    <property type="evidence" value="ECO:0007669"/>
    <property type="project" value="TreeGrafter"/>
</dbReference>
<evidence type="ECO:0000259" key="4">
    <source>
        <dbReference type="PROSITE" id="PS50042"/>
    </source>
</evidence>
<proteinExistence type="predicted"/>
<dbReference type="PANTHER" id="PTHR24567:SF58">
    <property type="entry name" value="CYCLIC AMP-BINDING REGULATORY PROTEIN"/>
    <property type="match status" value="1"/>
</dbReference>
<dbReference type="Pfam" id="PF00027">
    <property type="entry name" value="cNMP_binding"/>
    <property type="match status" value="1"/>
</dbReference>
<organism evidence="6 7">
    <name type="scientific">Candidatus Fimimorpha faecalis</name>
    <dbReference type="NCBI Taxonomy" id="2840824"/>
    <lineage>
        <taxon>Bacteria</taxon>
        <taxon>Bacillati</taxon>
        <taxon>Bacillota</taxon>
        <taxon>Clostridia</taxon>
        <taxon>Eubacteriales</taxon>
        <taxon>Candidatus Fimimorpha</taxon>
    </lineage>
</organism>
<dbReference type="SMART" id="SM00100">
    <property type="entry name" value="cNMP"/>
    <property type="match status" value="1"/>
</dbReference>
<dbReference type="GO" id="GO:0003700">
    <property type="term" value="F:DNA-binding transcription factor activity"/>
    <property type="evidence" value="ECO:0007669"/>
    <property type="project" value="TreeGrafter"/>
</dbReference>
<dbReference type="PANTHER" id="PTHR24567">
    <property type="entry name" value="CRP FAMILY TRANSCRIPTIONAL REGULATORY PROTEIN"/>
    <property type="match status" value="1"/>
</dbReference>
<reference evidence="6" key="2">
    <citation type="journal article" date="2021" name="PeerJ">
        <title>Extensive microbial diversity within the chicken gut microbiome revealed by metagenomics and culture.</title>
        <authorList>
            <person name="Gilroy R."/>
            <person name="Ravi A."/>
            <person name="Getino M."/>
            <person name="Pursley I."/>
            <person name="Horton D.L."/>
            <person name="Alikhan N.F."/>
            <person name="Baker D."/>
            <person name="Gharbi K."/>
            <person name="Hall N."/>
            <person name="Watson M."/>
            <person name="Adriaenssens E.M."/>
            <person name="Foster-Nyarko E."/>
            <person name="Jarju S."/>
            <person name="Secka A."/>
            <person name="Antonio M."/>
            <person name="Oren A."/>
            <person name="Chaudhuri R.R."/>
            <person name="La Ragione R."/>
            <person name="Hildebrand F."/>
            <person name="Pallen M.J."/>
        </authorList>
    </citation>
    <scope>NUCLEOTIDE SEQUENCE</scope>
    <source>
        <strain evidence="6">ChiW13-3771</strain>
    </source>
</reference>
<dbReference type="InterPro" id="IPR018490">
    <property type="entry name" value="cNMP-bd_dom_sf"/>
</dbReference>
<dbReference type="Gene3D" id="2.60.120.10">
    <property type="entry name" value="Jelly Rolls"/>
    <property type="match status" value="1"/>
</dbReference>
<dbReference type="SUPFAM" id="SSF46785">
    <property type="entry name" value="Winged helix' DNA-binding domain"/>
    <property type="match status" value="1"/>
</dbReference>
<evidence type="ECO:0000256" key="2">
    <source>
        <dbReference type="ARBA" id="ARBA00023125"/>
    </source>
</evidence>
<dbReference type="SMART" id="SM00419">
    <property type="entry name" value="HTH_CRP"/>
    <property type="match status" value="1"/>
</dbReference>
<evidence type="ECO:0000313" key="6">
    <source>
        <dbReference type="EMBL" id="HIR87501.1"/>
    </source>
</evidence>
<name>A0A9D1EBW5_9FIRM</name>
<dbReference type="SUPFAM" id="SSF51206">
    <property type="entry name" value="cAMP-binding domain-like"/>
    <property type="match status" value="1"/>
</dbReference>
<keyword evidence="3" id="KW-0804">Transcription</keyword>